<evidence type="ECO:0000256" key="2">
    <source>
        <dbReference type="ARBA" id="ARBA00006513"/>
    </source>
</evidence>
<feature type="transmembrane region" description="Helical" evidence="11">
    <location>
        <begin position="651"/>
        <end position="673"/>
    </location>
</feature>
<evidence type="ECO:0000256" key="1">
    <source>
        <dbReference type="ARBA" id="ARBA00004651"/>
    </source>
</evidence>
<keyword evidence="6" id="KW-0375">Hydrogen ion transport</keyword>
<keyword evidence="8" id="KW-0406">Ion transport</keyword>
<evidence type="ECO:0000256" key="5">
    <source>
        <dbReference type="ARBA" id="ARBA00022692"/>
    </source>
</evidence>
<dbReference type="EMBL" id="WVUK01000054">
    <property type="protein sequence ID" value="KAF7494208.1"/>
    <property type="molecule type" value="Genomic_DNA"/>
</dbReference>
<dbReference type="GO" id="GO:0005886">
    <property type="term" value="C:plasma membrane"/>
    <property type="evidence" value="ECO:0007669"/>
    <property type="project" value="UniProtKB-SubCell"/>
</dbReference>
<dbReference type="AlphaFoldDB" id="A0A834RCX1"/>
<feature type="transmembrane region" description="Helical" evidence="11">
    <location>
        <begin position="581"/>
        <end position="602"/>
    </location>
</feature>
<comment type="similarity">
    <text evidence="2">Belongs to the otopetrin family.</text>
</comment>
<protein>
    <submittedName>
        <fullName evidence="12">Otopetrin-2</fullName>
    </submittedName>
</protein>
<evidence type="ECO:0000256" key="7">
    <source>
        <dbReference type="ARBA" id="ARBA00022989"/>
    </source>
</evidence>
<keyword evidence="14" id="KW-1185">Reference proteome</keyword>
<feature type="transmembrane region" description="Helical" evidence="11">
    <location>
        <begin position="223"/>
        <end position="241"/>
    </location>
</feature>
<dbReference type="PANTHER" id="PTHR21522">
    <property type="entry name" value="PROTON CHANNEL OTOP"/>
    <property type="match status" value="1"/>
</dbReference>
<reference evidence="13" key="3">
    <citation type="submission" date="2022-06" db="UniProtKB">
        <authorList>
            <consortium name="EnsemblMetazoa"/>
        </authorList>
    </citation>
    <scope>IDENTIFICATION</scope>
</reference>
<feature type="transmembrane region" description="Helical" evidence="11">
    <location>
        <begin position="694"/>
        <end position="713"/>
    </location>
</feature>
<evidence type="ECO:0000256" key="9">
    <source>
        <dbReference type="ARBA" id="ARBA00023136"/>
    </source>
</evidence>
<accession>A0A834RCX1</accession>
<reference evidence="12" key="2">
    <citation type="submission" date="2020-01" db="EMBL/GenBank/DDBJ databases">
        <authorList>
            <person name="Korhonen P.K.K."/>
            <person name="Guangxu M.G."/>
            <person name="Wang T.W."/>
            <person name="Stroehlein A.J.S."/>
            <person name="Young N.D."/>
            <person name="Ang C.-S.A."/>
            <person name="Fernando D.W.F."/>
            <person name="Lu H.L."/>
            <person name="Taylor S.T."/>
            <person name="Ehtesham M.E.M."/>
            <person name="Najaraj S.H.N."/>
            <person name="Harsha G.H.G."/>
            <person name="Madugundu A.M."/>
            <person name="Renuse S.R."/>
            <person name="Holt D.H."/>
            <person name="Pandey A.P."/>
            <person name="Papenfuss A.P."/>
            <person name="Gasser R.B.G."/>
            <person name="Fischer K.F."/>
        </authorList>
    </citation>
    <scope>NUCLEOTIDE SEQUENCE</scope>
    <source>
        <strain evidence="12">SSS_KF_BRIS2020</strain>
    </source>
</reference>
<keyword evidence="3" id="KW-0813">Transport</keyword>
<feature type="transmembrane region" description="Helical" evidence="11">
    <location>
        <begin position="546"/>
        <end position="569"/>
    </location>
</feature>
<sequence>MDREYQNGIENFCYKENIQAKPSKHFRPTSLSIVTITPENLKWIENYKRSFHLFNDQSIFQSINGVEDSKQRSELNDVDDGSSQRWNHRLISQSDLKLLKIIYDQNDLKCDENFDDESKKFSIEKPCSVNTSQNCLVAYDSKTLSTYAPGTNRLENENPSLYYFDRTVSSKSILKSAYESNESRTSVPIQDDRFSIASIKSLENESSIDGDKKRTNFYVLKQLSIIYAILIIILGILISIGDINEPNNDRDHLYNILTTVIGIIFLIYLHFDIQKHKRLALEWQELRQFTTQSDSISVTTAIIFNRMENLKYSTNECNDKIKNSLNSYRFIEGKSSGTFYLKIGMILFCMGSIIHQGMSFSFQIYYFYSSNEHCRNTISLIVYLLRCLYAFYQLYLAFKYSNLIINRNSSLFWFGLMHLVATSISFWFSTIMEEALHGYMEKIEMLGNNNEFLNKTYHHHLECVNKTLADFESIDAIPYFYPFSIEFNIIMASVWYIIWTNVEYDRSDSDLNDSQDKSFIDDSREEYDVIFKSNVSFNADCHSANLGMFAGLLSFLLIIITAIIFFATIEHSRYKTTGARIYSLQISFLTICGLIAITLALRKIKLLNIIDHSSSSHRSMDDSLLIIPLPFYFSHHFMCIYSDLINSDPNNLIMAACNIIDLLQIVLQTLFILDGVRRFSNTIELRSKKPGKQLITFLIIINVTLWILVTFELKSADKHHSMSTTYGHFVWMIIQNTCLPLMLFYRFHSSVCLSEMWKHCYEKD</sequence>
<comment type="subcellular location">
    <subcellularLocation>
        <location evidence="1">Cell membrane</location>
        <topology evidence="1">Multi-pass membrane protein</topology>
    </subcellularLocation>
</comment>
<feature type="transmembrane region" description="Helical" evidence="11">
    <location>
        <begin position="479"/>
        <end position="499"/>
    </location>
</feature>
<dbReference type="Pfam" id="PF03189">
    <property type="entry name" value="Otopetrin"/>
    <property type="match status" value="2"/>
</dbReference>
<evidence type="ECO:0000256" key="10">
    <source>
        <dbReference type="ARBA" id="ARBA00023303"/>
    </source>
</evidence>
<evidence type="ECO:0000313" key="13">
    <source>
        <dbReference type="EnsemblMetazoa" id="KAF7494208.1"/>
    </source>
</evidence>
<feature type="transmembrane region" description="Helical" evidence="11">
    <location>
        <begin position="725"/>
        <end position="745"/>
    </location>
</feature>
<organism evidence="12">
    <name type="scientific">Sarcoptes scabiei</name>
    <name type="common">Itch mite</name>
    <name type="synonym">Acarus scabiei</name>
    <dbReference type="NCBI Taxonomy" id="52283"/>
    <lineage>
        <taxon>Eukaryota</taxon>
        <taxon>Metazoa</taxon>
        <taxon>Ecdysozoa</taxon>
        <taxon>Arthropoda</taxon>
        <taxon>Chelicerata</taxon>
        <taxon>Arachnida</taxon>
        <taxon>Acari</taxon>
        <taxon>Acariformes</taxon>
        <taxon>Sarcoptiformes</taxon>
        <taxon>Astigmata</taxon>
        <taxon>Psoroptidia</taxon>
        <taxon>Sarcoptoidea</taxon>
        <taxon>Sarcoptidae</taxon>
        <taxon>Sarcoptinae</taxon>
        <taxon>Sarcoptes</taxon>
    </lineage>
</organism>
<evidence type="ECO:0000313" key="12">
    <source>
        <dbReference type="EMBL" id="KAF7494208.1"/>
    </source>
</evidence>
<name>A0A834RCX1_SARSC</name>
<feature type="transmembrane region" description="Helical" evidence="11">
    <location>
        <begin position="253"/>
        <end position="271"/>
    </location>
</feature>
<dbReference type="GO" id="GO:0015252">
    <property type="term" value="F:proton channel activity"/>
    <property type="evidence" value="ECO:0007669"/>
    <property type="project" value="InterPro"/>
</dbReference>
<keyword evidence="4" id="KW-1003">Cell membrane</keyword>
<dbReference type="InterPro" id="IPR004878">
    <property type="entry name" value="Otopetrin"/>
</dbReference>
<dbReference type="Proteomes" id="UP000070412">
    <property type="component" value="Unassembled WGS sequence"/>
</dbReference>
<dbReference type="EnsemblMetazoa" id="SSS_7395s_mrna">
    <property type="protein sequence ID" value="KAF7494208.1"/>
    <property type="gene ID" value="SSS_7395"/>
</dbReference>
<keyword evidence="9 11" id="KW-0472">Membrane</keyword>
<reference evidence="14" key="1">
    <citation type="journal article" date="2020" name="PLoS Negl. Trop. Dis.">
        <title>High-quality nuclear genome for Sarcoptes scabiei-A critical resource for a neglected parasite.</title>
        <authorList>
            <person name="Korhonen P.K."/>
            <person name="Gasser R.B."/>
            <person name="Ma G."/>
            <person name="Wang T."/>
            <person name="Stroehlein A.J."/>
            <person name="Young N.D."/>
            <person name="Ang C.S."/>
            <person name="Fernando D.D."/>
            <person name="Lu H.C."/>
            <person name="Taylor S."/>
            <person name="Reynolds S.L."/>
            <person name="Mofiz E."/>
            <person name="Najaraj S.H."/>
            <person name="Gowda H."/>
            <person name="Madugundu A."/>
            <person name="Renuse S."/>
            <person name="Holt D."/>
            <person name="Pandey A."/>
            <person name="Papenfuss A.T."/>
            <person name="Fischer K."/>
        </authorList>
    </citation>
    <scope>NUCLEOTIDE SEQUENCE [LARGE SCALE GENOMIC DNA]</scope>
</reference>
<dbReference type="PANTHER" id="PTHR21522:SF58">
    <property type="entry name" value="AGAP000074-PA"/>
    <property type="match status" value="1"/>
</dbReference>
<evidence type="ECO:0000256" key="6">
    <source>
        <dbReference type="ARBA" id="ARBA00022781"/>
    </source>
</evidence>
<feature type="transmembrane region" description="Helical" evidence="11">
    <location>
        <begin position="623"/>
        <end position="645"/>
    </location>
</feature>
<dbReference type="OrthoDB" id="6429739at2759"/>
<evidence type="ECO:0000313" key="14">
    <source>
        <dbReference type="Proteomes" id="UP000070412"/>
    </source>
</evidence>
<feature type="transmembrane region" description="Helical" evidence="11">
    <location>
        <begin position="339"/>
        <end position="358"/>
    </location>
</feature>
<evidence type="ECO:0000256" key="4">
    <source>
        <dbReference type="ARBA" id="ARBA00022475"/>
    </source>
</evidence>
<feature type="transmembrane region" description="Helical" evidence="11">
    <location>
        <begin position="410"/>
        <end position="432"/>
    </location>
</feature>
<proteinExistence type="inferred from homology"/>
<gene>
    <name evidence="12" type="ORF">SSS_7395</name>
</gene>
<feature type="transmembrane region" description="Helical" evidence="11">
    <location>
        <begin position="378"/>
        <end position="398"/>
    </location>
</feature>
<keyword evidence="7 11" id="KW-1133">Transmembrane helix</keyword>
<keyword evidence="5 11" id="KW-0812">Transmembrane</keyword>
<keyword evidence="10" id="KW-0407">Ion channel</keyword>
<evidence type="ECO:0000256" key="11">
    <source>
        <dbReference type="SAM" id="Phobius"/>
    </source>
</evidence>
<evidence type="ECO:0000256" key="3">
    <source>
        <dbReference type="ARBA" id="ARBA00022448"/>
    </source>
</evidence>
<evidence type="ECO:0000256" key="8">
    <source>
        <dbReference type="ARBA" id="ARBA00023065"/>
    </source>
</evidence>